<dbReference type="EMBL" id="BKCJ010063919">
    <property type="protein sequence ID" value="GEW56757.1"/>
    <property type="molecule type" value="Genomic_DNA"/>
</dbReference>
<reference evidence="2" key="1">
    <citation type="journal article" date="2019" name="Sci. Rep.">
        <title>Draft genome of Tanacetum cinerariifolium, the natural source of mosquito coil.</title>
        <authorList>
            <person name="Yamashiro T."/>
            <person name="Shiraishi A."/>
            <person name="Satake H."/>
            <person name="Nakayama K."/>
        </authorList>
    </citation>
    <scope>NUCLEOTIDE SEQUENCE</scope>
</reference>
<evidence type="ECO:0000256" key="1">
    <source>
        <dbReference type="SAM" id="MobiDB-lite"/>
    </source>
</evidence>
<evidence type="ECO:0008006" key="3">
    <source>
        <dbReference type="Google" id="ProtNLM"/>
    </source>
</evidence>
<accession>A0A699GW59</accession>
<name>A0A699GW59_TANCI</name>
<protein>
    <recommendedName>
        <fullName evidence="3">Reverse transcriptase domain-containing protein</fullName>
    </recommendedName>
</protein>
<feature type="region of interest" description="Disordered" evidence="1">
    <location>
        <begin position="29"/>
        <end position="168"/>
    </location>
</feature>
<proteinExistence type="predicted"/>
<feature type="compositionally biased region" description="Basic and acidic residues" evidence="1">
    <location>
        <begin position="97"/>
        <end position="112"/>
    </location>
</feature>
<sequence length="460" mass="50903">MSDASSAVTYTSVYTDSKPWRYPTFSRLRARPRASPTYVPGPEHPPSLVEIPYVSEPEYPGYLEPSDDEAPLEDQPLHVDALPITASPDYVEDFDSEKDPKEDPEKDPKDDQADYPADGGDGNDEPSDDDDDDDDTNDEDPEEEPFKEDDEEEEEHLALTDPSVVSIVDPVVPAEDAKALEADEPTHAPGSPIIIPLSQTRLRRARKTVRPEPSMSASIKACIARHAALPSPPLFVPYLPLPFPSPLTTIPTDTGAPLGYRAAGIRMRALLPSTSRGTDIPKGDMPPRKRACLNTPALGFEIEESSAAGAARQPGPTEYDLRRYRVEQACYGITDMWDEIVDTLMQRIDEFKICFEEAQDDRALLRARGNTLFRDRPDHLRTAMLIDREAMYACEVWAYSMDRSSAIAAHVRTLKTQVATLIAQTSSLQTQLTTVLERIEILEARNPKPQEGPAEAGSSC</sequence>
<comment type="caution">
    <text evidence="2">The sequence shown here is derived from an EMBL/GenBank/DDBJ whole genome shotgun (WGS) entry which is preliminary data.</text>
</comment>
<organism evidence="2">
    <name type="scientific">Tanacetum cinerariifolium</name>
    <name type="common">Dalmatian daisy</name>
    <name type="synonym">Chrysanthemum cinerariifolium</name>
    <dbReference type="NCBI Taxonomy" id="118510"/>
    <lineage>
        <taxon>Eukaryota</taxon>
        <taxon>Viridiplantae</taxon>
        <taxon>Streptophyta</taxon>
        <taxon>Embryophyta</taxon>
        <taxon>Tracheophyta</taxon>
        <taxon>Spermatophyta</taxon>
        <taxon>Magnoliopsida</taxon>
        <taxon>eudicotyledons</taxon>
        <taxon>Gunneridae</taxon>
        <taxon>Pentapetalae</taxon>
        <taxon>asterids</taxon>
        <taxon>campanulids</taxon>
        <taxon>Asterales</taxon>
        <taxon>Asteraceae</taxon>
        <taxon>Asteroideae</taxon>
        <taxon>Anthemideae</taxon>
        <taxon>Anthemidinae</taxon>
        <taxon>Tanacetum</taxon>
    </lineage>
</organism>
<dbReference type="AlphaFoldDB" id="A0A699GW59"/>
<evidence type="ECO:0000313" key="2">
    <source>
        <dbReference type="EMBL" id="GEW56757.1"/>
    </source>
</evidence>
<feature type="compositionally biased region" description="Acidic residues" evidence="1">
    <location>
        <begin position="121"/>
        <end position="155"/>
    </location>
</feature>
<gene>
    <name evidence="2" type="ORF">Tci_228733</name>
</gene>